<dbReference type="Pfam" id="PF04055">
    <property type="entry name" value="Radical_SAM"/>
    <property type="match status" value="1"/>
</dbReference>
<dbReference type="EMBL" id="FOVC01000015">
    <property type="protein sequence ID" value="SFN71197.1"/>
    <property type="molecule type" value="Genomic_DNA"/>
</dbReference>
<dbReference type="AlphaFoldDB" id="A0A1I5B942"/>
<dbReference type="Gene3D" id="3.20.20.70">
    <property type="entry name" value="Aldolase class I"/>
    <property type="match status" value="1"/>
</dbReference>
<dbReference type="RefSeq" id="WP_092879801.1">
    <property type="nucleotide sequence ID" value="NZ_FOVC01000015.1"/>
</dbReference>
<dbReference type="InterPro" id="IPR007197">
    <property type="entry name" value="rSAM"/>
</dbReference>
<keyword evidence="8" id="KW-1185">Reference proteome</keyword>
<gene>
    <name evidence="7" type="ORF">SAMN05216516_11527</name>
</gene>
<protein>
    <submittedName>
        <fullName evidence="7">Radical SAM superfamily protein</fullName>
    </submittedName>
</protein>
<sequence length="347" mass="39691">MKIFPHTLALITTDRCTAACDDCCFECTPQKNTYIPHNKMIEVINDAKKIKSIKNIVFTGGECFTLGNKLKELIFLATKNNFNTRVVTNGYWAKNDIYTSKVCSEIRKAGLNEVNFSTGHSHAKYVPVENIIRAAHFCTEEGMTVVINIENHVDEEKSEVSIRIKNDELIKSALKKGKLKLINNFWVKEDNKKNKVKIKNIMQGCQTIMNVLAITPSLSLVPCCGIRLEKIKDIHLGSLSNNRLHNLIESADDDLMKMMLNIYGPEYLINEAKKIDRSIDVPEYFVHPCEYCEYIYRESRIKNALIKYARKNEKEILTLFMAGFFGKAKGITNDYQEDHHSIPVKDI</sequence>
<evidence type="ECO:0000256" key="1">
    <source>
        <dbReference type="ARBA" id="ARBA00001966"/>
    </source>
</evidence>
<feature type="domain" description="Radical SAM core" evidence="6">
    <location>
        <begin position="11"/>
        <end position="123"/>
    </location>
</feature>
<dbReference type="SUPFAM" id="SSF102114">
    <property type="entry name" value="Radical SAM enzymes"/>
    <property type="match status" value="1"/>
</dbReference>
<evidence type="ECO:0000256" key="5">
    <source>
        <dbReference type="ARBA" id="ARBA00023014"/>
    </source>
</evidence>
<name>A0A1I5B942_9GAMM</name>
<evidence type="ECO:0000256" key="4">
    <source>
        <dbReference type="ARBA" id="ARBA00023004"/>
    </source>
</evidence>
<keyword evidence="3" id="KW-0479">Metal-binding</keyword>
<organism evidence="7 8">
    <name type="scientific">Izhakiella capsodis</name>
    <dbReference type="NCBI Taxonomy" id="1367852"/>
    <lineage>
        <taxon>Bacteria</taxon>
        <taxon>Pseudomonadati</taxon>
        <taxon>Pseudomonadota</taxon>
        <taxon>Gammaproteobacteria</taxon>
        <taxon>Enterobacterales</taxon>
        <taxon>Erwiniaceae</taxon>
        <taxon>Izhakiella</taxon>
    </lineage>
</organism>
<dbReference type="STRING" id="1367852.SAMN05216516_11527"/>
<evidence type="ECO:0000256" key="3">
    <source>
        <dbReference type="ARBA" id="ARBA00022723"/>
    </source>
</evidence>
<dbReference type="PANTHER" id="PTHR11228">
    <property type="entry name" value="RADICAL SAM DOMAIN PROTEIN"/>
    <property type="match status" value="1"/>
</dbReference>
<dbReference type="PANTHER" id="PTHR11228:SF34">
    <property type="entry name" value="TUNGSTEN-CONTAINING ALDEHYDE FERREDOXIN OXIDOREDUCTASE COFACTOR MODIFYING PROTEIN"/>
    <property type="match status" value="1"/>
</dbReference>
<dbReference type="InterPro" id="IPR058240">
    <property type="entry name" value="rSAM_sf"/>
</dbReference>
<accession>A0A1I5B942</accession>
<dbReference type="GO" id="GO:0003824">
    <property type="term" value="F:catalytic activity"/>
    <property type="evidence" value="ECO:0007669"/>
    <property type="project" value="InterPro"/>
</dbReference>
<reference evidence="8" key="1">
    <citation type="submission" date="2016-10" db="EMBL/GenBank/DDBJ databases">
        <authorList>
            <person name="Varghese N."/>
            <person name="Submissions S."/>
        </authorList>
    </citation>
    <scope>NUCLEOTIDE SEQUENCE [LARGE SCALE GENOMIC DNA]</scope>
    <source>
        <strain evidence="8">N6PO6</strain>
    </source>
</reference>
<dbReference type="GO" id="GO:0046872">
    <property type="term" value="F:metal ion binding"/>
    <property type="evidence" value="ECO:0007669"/>
    <property type="project" value="UniProtKB-KW"/>
</dbReference>
<dbReference type="InterPro" id="IPR050377">
    <property type="entry name" value="Radical_SAM_PqqE_MftC-like"/>
</dbReference>
<keyword evidence="4" id="KW-0408">Iron</keyword>
<evidence type="ECO:0000256" key="2">
    <source>
        <dbReference type="ARBA" id="ARBA00022691"/>
    </source>
</evidence>
<keyword evidence="5" id="KW-0411">Iron-sulfur</keyword>
<keyword evidence="2" id="KW-0949">S-adenosyl-L-methionine</keyword>
<comment type="cofactor">
    <cofactor evidence="1">
        <name>[4Fe-4S] cluster</name>
        <dbReference type="ChEBI" id="CHEBI:49883"/>
    </cofactor>
</comment>
<evidence type="ECO:0000259" key="6">
    <source>
        <dbReference type="Pfam" id="PF04055"/>
    </source>
</evidence>
<dbReference type="SFLD" id="SFLDS00029">
    <property type="entry name" value="Radical_SAM"/>
    <property type="match status" value="1"/>
</dbReference>
<evidence type="ECO:0000313" key="7">
    <source>
        <dbReference type="EMBL" id="SFN71197.1"/>
    </source>
</evidence>
<dbReference type="Proteomes" id="UP000242222">
    <property type="component" value="Unassembled WGS sequence"/>
</dbReference>
<dbReference type="GO" id="GO:0051536">
    <property type="term" value="F:iron-sulfur cluster binding"/>
    <property type="evidence" value="ECO:0007669"/>
    <property type="project" value="UniProtKB-KW"/>
</dbReference>
<dbReference type="OrthoDB" id="9810775at2"/>
<evidence type="ECO:0000313" key="8">
    <source>
        <dbReference type="Proteomes" id="UP000242222"/>
    </source>
</evidence>
<dbReference type="CDD" id="cd01335">
    <property type="entry name" value="Radical_SAM"/>
    <property type="match status" value="1"/>
</dbReference>
<proteinExistence type="predicted"/>
<dbReference type="InterPro" id="IPR013785">
    <property type="entry name" value="Aldolase_TIM"/>
</dbReference>